<evidence type="ECO:0000313" key="3">
    <source>
        <dbReference type="Proteomes" id="UP000306980"/>
    </source>
</evidence>
<protein>
    <submittedName>
        <fullName evidence="2">Conjugal transfer protein</fullName>
    </submittedName>
</protein>
<feature type="transmembrane region" description="Helical" evidence="1">
    <location>
        <begin position="45"/>
        <end position="66"/>
    </location>
</feature>
<reference evidence="2 3" key="1">
    <citation type="submission" date="2019-05" db="EMBL/GenBank/DDBJ databases">
        <title>Genomic analysis of Lentibacillus sp. NKC220-2.</title>
        <authorList>
            <person name="Oh Y.J."/>
        </authorList>
    </citation>
    <scope>NUCLEOTIDE SEQUENCE [LARGE SCALE GENOMIC DNA]</scope>
    <source>
        <strain evidence="2 3">NKC220-2</strain>
    </source>
</reference>
<sequence length="168" mass="19146">MNNIVNILKLPPTIMSGLAIASGLLLFLPDHIIDKLYMTDLKEEYGLLIGGVFIISVSILVSYIGVSVSKAIYSKIINEKRVKLRKKQLKKLNNEEKELLKYFMDQPDKTLKLPMNNGITIKLQYYKIITPAGNNHLVLATDMRIPYFLQPWVQEFLSVNPHLLESST</sequence>
<proteinExistence type="predicted"/>
<name>A0A5S3QKZ0_9BACI</name>
<dbReference type="Proteomes" id="UP000306980">
    <property type="component" value="Unassembled WGS sequence"/>
</dbReference>
<keyword evidence="1" id="KW-0472">Membrane</keyword>
<comment type="caution">
    <text evidence="2">The sequence shown here is derived from an EMBL/GenBank/DDBJ whole genome shotgun (WGS) entry which is preliminary data.</text>
</comment>
<dbReference type="Pfam" id="PF14163">
    <property type="entry name" value="SieB"/>
    <property type="match status" value="1"/>
</dbReference>
<dbReference type="EMBL" id="VCIA01000001">
    <property type="protein sequence ID" value="TMN21881.1"/>
    <property type="molecule type" value="Genomic_DNA"/>
</dbReference>
<dbReference type="RefSeq" id="WP_138602717.1">
    <property type="nucleotide sequence ID" value="NZ_VCIA01000001.1"/>
</dbReference>
<gene>
    <name evidence="2" type="ORF">FFL34_06955</name>
</gene>
<keyword evidence="1" id="KW-1133">Transmembrane helix</keyword>
<dbReference type="AlphaFoldDB" id="A0A5S3QKZ0"/>
<keyword evidence="1" id="KW-0812">Transmembrane</keyword>
<accession>A0A5S3QKZ0</accession>
<feature type="transmembrane region" description="Helical" evidence="1">
    <location>
        <begin position="12"/>
        <end position="33"/>
    </location>
</feature>
<organism evidence="2 3">
    <name type="scientific">Lentibacillus cibarius</name>
    <dbReference type="NCBI Taxonomy" id="2583219"/>
    <lineage>
        <taxon>Bacteria</taxon>
        <taxon>Bacillati</taxon>
        <taxon>Bacillota</taxon>
        <taxon>Bacilli</taxon>
        <taxon>Bacillales</taxon>
        <taxon>Bacillaceae</taxon>
        <taxon>Lentibacillus</taxon>
    </lineage>
</organism>
<evidence type="ECO:0000256" key="1">
    <source>
        <dbReference type="SAM" id="Phobius"/>
    </source>
</evidence>
<dbReference type="InterPro" id="IPR025982">
    <property type="entry name" value="SieB"/>
</dbReference>
<evidence type="ECO:0000313" key="2">
    <source>
        <dbReference type="EMBL" id="TMN21881.1"/>
    </source>
</evidence>
<dbReference type="OrthoDB" id="2866692at2"/>